<organism evidence="1 2">
    <name type="scientific">Symbiodinium natans</name>
    <dbReference type="NCBI Taxonomy" id="878477"/>
    <lineage>
        <taxon>Eukaryota</taxon>
        <taxon>Sar</taxon>
        <taxon>Alveolata</taxon>
        <taxon>Dinophyceae</taxon>
        <taxon>Suessiales</taxon>
        <taxon>Symbiodiniaceae</taxon>
        <taxon>Symbiodinium</taxon>
    </lineage>
</organism>
<dbReference type="OrthoDB" id="418031at2759"/>
<comment type="caution">
    <text evidence="1">The sequence shown here is derived from an EMBL/GenBank/DDBJ whole genome shotgun (WGS) entry which is preliminary data.</text>
</comment>
<keyword evidence="2" id="KW-1185">Reference proteome</keyword>
<proteinExistence type="predicted"/>
<protein>
    <submittedName>
        <fullName evidence="1">CML12 protein</fullName>
    </submittedName>
</protein>
<reference evidence="1" key="1">
    <citation type="submission" date="2021-02" db="EMBL/GenBank/DDBJ databases">
        <authorList>
            <person name="Dougan E. K."/>
            <person name="Rhodes N."/>
            <person name="Thang M."/>
            <person name="Chan C."/>
        </authorList>
    </citation>
    <scope>NUCLEOTIDE SEQUENCE</scope>
</reference>
<dbReference type="EMBL" id="CAJNDS010002669">
    <property type="protein sequence ID" value="CAE7561350.1"/>
    <property type="molecule type" value="Genomic_DNA"/>
</dbReference>
<dbReference type="Proteomes" id="UP000604046">
    <property type="component" value="Unassembled WGS sequence"/>
</dbReference>
<gene>
    <name evidence="1" type="primary">CML12</name>
    <name evidence="1" type="ORF">SNAT2548_LOCUS31670</name>
</gene>
<sequence>MVPVPVETKITTATKVDGVICHGMCRIMAKFLNGKALPDCAEGKGLPDWAKEEAMQYFRENLTLDDKFHSNWSRMRTELCLAHFRRLIDGWYPGNKDFWKQCRDFCKEWAGWQSGPPLCRPLSAGRLNNYLTHLARGTDMQEVIPSQEMLAAAGRFGIRISDIRLTSDSIFQFCRAWTGLDWRAGSATDPCPWPVPEAFDGLLCSWKLLAQARGHNRIYLNPPWSHMDSWLEKAALEYATGLQILIVVPRWTEESCISTLTSAQYSLRFVSRPLALKTRRIWDAEFAHPTSGKAMAPLDVTLIWMV</sequence>
<name>A0A812UCT8_9DINO</name>
<evidence type="ECO:0000313" key="2">
    <source>
        <dbReference type="Proteomes" id="UP000604046"/>
    </source>
</evidence>
<accession>A0A812UCT8</accession>
<evidence type="ECO:0000313" key="1">
    <source>
        <dbReference type="EMBL" id="CAE7561350.1"/>
    </source>
</evidence>
<dbReference type="AlphaFoldDB" id="A0A812UCT8"/>